<accession>A0A9D4JQ86</accession>
<dbReference type="AlphaFoldDB" id="A0A9D4JQ86"/>
<organism evidence="1 2">
    <name type="scientific">Dreissena polymorpha</name>
    <name type="common">Zebra mussel</name>
    <name type="synonym">Mytilus polymorpha</name>
    <dbReference type="NCBI Taxonomy" id="45954"/>
    <lineage>
        <taxon>Eukaryota</taxon>
        <taxon>Metazoa</taxon>
        <taxon>Spiralia</taxon>
        <taxon>Lophotrochozoa</taxon>
        <taxon>Mollusca</taxon>
        <taxon>Bivalvia</taxon>
        <taxon>Autobranchia</taxon>
        <taxon>Heteroconchia</taxon>
        <taxon>Euheterodonta</taxon>
        <taxon>Imparidentia</taxon>
        <taxon>Neoheterodontei</taxon>
        <taxon>Myida</taxon>
        <taxon>Dreissenoidea</taxon>
        <taxon>Dreissenidae</taxon>
        <taxon>Dreissena</taxon>
    </lineage>
</organism>
<dbReference type="Proteomes" id="UP000828390">
    <property type="component" value="Unassembled WGS sequence"/>
</dbReference>
<reference evidence="1" key="2">
    <citation type="submission" date="2020-11" db="EMBL/GenBank/DDBJ databases">
        <authorList>
            <person name="McCartney M.A."/>
            <person name="Auch B."/>
            <person name="Kono T."/>
            <person name="Mallez S."/>
            <person name="Becker A."/>
            <person name="Gohl D.M."/>
            <person name="Silverstein K.A.T."/>
            <person name="Koren S."/>
            <person name="Bechman K.B."/>
            <person name="Herman A."/>
            <person name="Abrahante J.E."/>
            <person name="Garbe J."/>
        </authorList>
    </citation>
    <scope>NUCLEOTIDE SEQUENCE</scope>
    <source>
        <strain evidence="1">Duluth1</strain>
        <tissue evidence="1">Whole animal</tissue>
    </source>
</reference>
<keyword evidence="2" id="KW-1185">Reference proteome</keyword>
<evidence type="ECO:0000313" key="2">
    <source>
        <dbReference type="Proteomes" id="UP000828390"/>
    </source>
</evidence>
<sequence length="64" mass="6783">MTDDSFPCSITSICEIAPGKLVIADMDNKKIKLLDRTYKVVSQLGLNGSPTSLCGVDPNQVAVA</sequence>
<protein>
    <submittedName>
        <fullName evidence="1">Uncharacterized protein</fullName>
    </submittedName>
</protein>
<reference evidence="1" key="1">
    <citation type="journal article" date="2019" name="bioRxiv">
        <title>The Genome of the Zebra Mussel, Dreissena polymorpha: A Resource for Invasive Species Research.</title>
        <authorList>
            <person name="McCartney M.A."/>
            <person name="Auch B."/>
            <person name="Kono T."/>
            <person name="Mallez S."/>
            <person name="Zhang Y."/>
            <person name="Obille A."/>
            <person name="Becker A."/>
            <person name="Abrahante J.E."/>
            <person name="Garbe J."/>
            <person name="Badalamenti J.P."/>
            <person name="Herman A."/>
            <person name="Mangelson H."/>
            <person name="Liachko I."/>
            <person name="Sullivan S."/>
            <person name="Sone E.D."/>
            <person name="Koren S."/>
            <person name="Silverstein K.A.T."/>
            <person name="Beckman K.B."/>
            <person name="Gohl D.M."/>
        </authorList>
    </citation>
    <scope>NUCLEOTIDE SEQUENCE</scope>
    <source>
        <strain evidence="1">Duluth1</strain>
        <tissue evidence="1">Whole animal</tissue>
    </source>
</reference>
<proteinExistence type="predicted"/>
<name>A0A9D4JQ86_DREPO</name>
<comment type="caution">
    <text evidence="1">The sequence shown here is derived from an EMBL/GenBank/DDBJ whole genome shotgun (WGS) entry which is preliminary data.</text>
</comment>
<dbReference type="EMBL" id="JAIWYP010000005">
    <property type="protein sequence ID" value="KAH3820520.1"/>
    <property type="molecule type" value="Genomic_DNA"/>
</dbReference>
<gene>
    <name evidence="1" type="ORF">DPMN_122264</name>
</gene>
<evidence type="ECO:0000313" key="1">
    <source>
        <dbReference type="EMBL" id="KAH3820520.1"/>
    </source>
</evidence>